<comment type="caution">
    <text evidence="2">The sequence shown here is derived from an EMBL/GenBank/DDBJ whole genome shotgun (WGS) entry which is preliminary data.</text>
</comment>
<evidence type="ECO:0000313" key="2">
    <source>
        <dbReference type="EMBL" id="KAK9791396.1"/>
    </source>
</evidence>
<keyword evidence="3" id="KW-1185">Reference proteome</keyword>
<protein>
    <recommendedName>
        <fullName evidence="4">Prefoldin subunit 5</fullName>
    </recommendedName>
</protein>
<dbReference type="AlphaFoldDB" id="A0AAW1NRE0"/>
<dbReference type="Gene3D" id="1.10.287.370">
    <property type="match status" value="1"/>
</dbReference>
<dbReference type="InterPro" id="IPR004127">
    <property type="entry name" value="Prefoldin_subunit_alpha"/>
</dbReference>
<dbReference type="NCBIfam" id="TIGR00293">
    <property type="entry name" value="prefoldin subunit alpha"/>
    <property type="match status" value="1"/>
</dbReference>
<proteinExistence type="inferred from homology"/>
<dbReference type="PANTHER" id="PTHR12674">
    <property type="entry name" value="PREFOLDIN SUBUNIT 5"/>
    <property type="match status" value="1"/>
</dbReference>
<reference evidence="2 3" key="1">
    <citation type="journal article" date="2024" name="Nat. Commun.">
        <title>Phylogenomics reveals the evolutionary origins of lichenization in chlorophyte algae.</title>
        <authorList>
            <person name="Puginier C."/>
            <person name="Libourel C."/>
            <person name="Otte J."/>
            <person name="Skaloud P."/>
            <person name="Haon M."/>
            <person name="Grisel S."/>
            <person name="Petersen M."/>
            <person name="Berrin J.G."/>
            <person name="Delaux P.M."/>
            <person name="Dal Grande F."/>
            <person name="Keller J."/>
        </authorList>
    </citation>
    <scope>NUCLEOTIDE SEQUENCE [LARGE SCALE GENOMIC DNA]</scope>
    <source>
        <strain evidence="2 3">SAG 2036</strain>
    </source>
</reference>
<dbReference type="GO" id="GO:1990115">
    <property type="term" value="P:RNA polymerase III assembly"/>
    <property type="evidence" value="ECO:0007669"/>
    <property type="project" value="TreeGrafter"/>
</dbReference>
<accession>A0AAW1NRE0</accession>
<dbReference type="InterPro" id="IPR011599">
    <property type="entry name" value="PFD_alpha_archaea"/>
</dbReference>
<name>A0AAW1NRE0_9CHLO</name>
<dbReference type="GO" id="GO:1990113">
    <property type="term" value="P:RNA polymerase I assembly"/>
    <property type="evidence" value="ECO:0007669"/>
    <property type="project" value="TreeGrafter"/>
</dbReference>
<evidence type="ECO:0008006" key="4">
    <source>
        <dbReference type="Google" id="ProtNLM"/>
    </source>
</evidence>
<gene>
    <name evidence="2" type="ORF">WJX73_002932</name>
</gene>
<dbReference type="GO" id="GO:0009409">
    <property type="term" value="P:response to cold"/>
    <property type="evidence" value="ECO:0007669"/>
    <property type="project" value="UniProtKB-ARBA"/>
</dbReference>
<dbReference type="InterPro" id="IPR009053">
    <property type="entry name" value="Prefoldin"/>
</dbReference>
<dbReference type="CDD" id="cd23157">
    <property type="entry name" value="Prefoldin_5"/>
    <property type="match status" value="1"/>
</dbReference>
<evidence type="ECO:0000256" key="1">
    <source>
        <dbReference type="ARBA" id="ARBA00010048"/>
    </source>
</evidence>
<sequence>MPAAEPQRLRLDALDPKDLSMLQQQLQEELQGLGSSTVALQKVAGELGMSGAGVERLKDRKAGQQMLLPLTSSLYVNGTLDNVDTVLVELGTGYYAEKSLTEAMDYFQRKLLLLRDELDKIGQAMSEKQRIHEQVVQVLRRKQQAAAPSKS</sequence>
<dbReference type="Pfam" id="PF02996">
    <property type="entry name" value="Prefoldin"/>
    <property type="match status" value="1"/>
</dbReference>
<organism evidence="2 3">
    <name type="scientific">Symbiochloris irregularis</name>
    <dbReference type="NCBI Taxonomy" id="706552"/>
    <lineage>
        <taxon>Eukaryota</taxon>
        <taxon>Viridiplantae</taxon>
        <taxon>Chlorophyta</taxon>
        <taxon>core chlorophytes</taxon>
        <taxon>Trebouxiophyceae</taxon>
        <taxon>Trebouxiales</taxon>
        <taxon>Trebouxiaceae</taxon>
        <taxon>Symbiochloris</taxon>
    </lineage>
</organism>
<dbReference type="Proteomes" id="UP001465755">
    <property type="component" value="Unassembled WGS sequence"/>
</dbReference>
<dbReference type="GO" id="GO:0006457">
    <property type="term" value="P:protein folding"/>
    <property type="evidence" value="ECO:0007669"/>
    <property type="project" value="InterPro"/>
</dbReference>
<dbReference type="EMBL" id="JALJOQ010000177">
    <property type="protein sequence ID" value="KAK9791396.1"/>
    <property type="molecule type" value="Genomic_DNA"/>
</dbReference>
<dbReference type="GO" id="GO:0051082">
    <property type="term" value="F:unfolded protein binding"/>
    <property type="evidence" value="ECO:0007669"/>
    <property type="project" value="InterPro"/>
</dbReference>
<dbReference type="PANTHER" id="PTHR12674:SF2">
    <property type="entry name" value="PREFOLDIN SUBUNIT 5"/>
    <property type="match status" value="1"/>
</dbReference>
<evidence type="ECO:0000313" key="3">
    <source>
        <dbReference type="Proteomes" id="UP001465755"/>
    </source>
</evidence>
<comment type="similarity">
    <text evidence="1">Belongs to the prefoldin subunit alpha family.</text>
</comment>
<dbReference type="GO" id="GO:1990114">
    <property type="term" value="P:RNA polymerase II core complex assembly"/>
    <property type="evidence" value="ECO:0007669"/>
    <property type="project" value="TreeGrafter"/>
</dbReference>
<dbReference type="GO" id="GO:0005737">
    <property type="term" value="C:cytoplasm"/>
    <property type="evidence" value="ECO:0007669"/>
    <property type="project" value="TreeGrafter"/>
</dbReference>
<dbReference type="GO" id="GO:0016272">
    <property type="term" value="C:prefoldin complex"/>
    <property type="evidence" value="ECO:0007669"/>
    <property type="project" value="InterPro"/>
</dbReference>
<dbReference type="SUPFAM" id="SSF46579">
    <property type="entry name" value="Prefoldin"/>
    <property type="match status" value="1"/>
</dbReference>